<comment type="caution">
    <text evidence="1">The sequence shown here is derived from an EMBL/GenBank/DDBJ whole genome shotgun (WGS) entry which is preliminary data.</text>
</comment>
<gene>
    <name evidence="1" type="ORF">PIB30_021382</name>
</gene>
<keyword evidence="2" id="KW-1185">Reference proteome</keyword>
<accession>A0ABU6S9J6</accession>
<evidence type="ECO:0000313" key="2">
    <source>
        <dbReference type="Proteomes" id="UP001341840"/>
    </source>
</evidence>
<reference evidence="1 2" key="1">
    <citation type="journal article" date="2023" name="Plants (Basel)">
        <title>Bridging the Gap: Combining Genomics and Transcriptomics Approaches to Understand Stylosanthes scabra, an Orphan Legume from the Brazilian Caatinga.</title>
        <authorList>
            <person name="Ferreira-Neto J.R.C."/>
            <person name="da Silva M.D."/>
            <person name="Binneck E."/>
            <person name="de Melo N.F."/>
            <person name="da Silva R.H."/>
            <person name="de Melo A.L.T.M."/>
            <person name="Pandolfi V."/>
            <person name="Bustamante F.O."/>
            <person name="Brasileiro-Vidal A.C."/>
            <person name="Benko-Iseppon A.M."/>
        </authorList>
    </citation>
    <scope>NUCLEOTIDE SEQUENCE [LARGE SCALE GENOMIC DNA]</scope>
    <source>
        <tissue evidence="1">Leaves</tissue>
    </source>
</reference>
<proteinExistence type="predicted"/>
<dbReference type="EMBL" id="JASCZI010060485">
    <property type="protein sequence ID" value="MED6132695.1"/>
    <property type="molecule type" value="Genomic_DNA"/>
</dbReference>
<sequence length="130" mass="14998">MVLFIRPNSFVPCTTTAATGTNHFVDQDNQIRPSLQLANTPSLLDFMKSKLVLMVSQELSLSGSFFSLYFLLPRCLITTARVHQLVPHLVLLLSLFGSQIRSLQNLTKSFTVWRRSRLEKEKKETFWVFY</sequence>
<organism evidence="1 2">
    <name type="scientific">Stylosanthes scabra</name>
    <dbReference type="NCBI Taxonomy" id="79078"/>
    <lineage>
        <taxon>Eukaryota</taxon>
        <taxon>Viridiplantae</taxon>
        <taxon>Streptophyta</taxon>
        <taxon>Embryophyta</taxon>
        <taxon>Tracheophyta</taxon>
        <taxon>Spermatophyta</taxon>
        <taxon>Magnoliopsida</taxon>
        <taxon>eudicotyledons</taxon>
        <taxon>Gunneridae</taxon>
        <taxon>Pentapetalae</taxon>
        <taxon>rosids</taxon>
        <taxon>fabids</taxon>
        <taxon>Fabales</taxon>
        <taxon>Fabaceae</taxon>
        <taxon>Papilionoideae</taxon>
        <taxon>50 kb inversion clade</taxon>
        <taxon>dalbergioids sensu lato</taxon>
        <taxon>Dalbergieae</taxon>
        <taxon>Pterocarpus clade</taxon>
        <taxon>Stylosanthes</taxon>
    </lineage>
</organism>
<name>A0ABU6S9J6_9FABA</name>
<dbReference type="Proteomes" id="UP001341840">
    <property type="component" value="Unassembled WGS sequence"/>
</dbReference>
<evidence type="ECO:0000313" key="1">
    <source>
        <dbReference type="EMBL" id="MED6132695.1"/>
    </source>
</evidence>
<protein>
    <submittedName>
        <fullName evidence="1">Uncharacterized protein</fullName>
    </submittedName>
</protein>